<dbReference type="InterPro" id="IPR003115">
    <property type="entry name" value="ParB_N"/>
</dbReference>
<dbReference type="PRINTS" id="PR00508">
    <property type="entry name" value="S21N4MTFRASE"/>
</dbReference>
<dbReference type="EMBL" id="LR796582">
    <property type="protein sequence ID" value="CAB4153195.1"/>
    <property type="molecule type" value="Genomic_DNA"/>
</dbReference>
<evidence type="ECO:0000256" key="1">
    <source>
        <dbReference type="ARBA" id="ARBA00006594"/>
    </source>
</evidence>
<reference evidence="6" key="1">
    <citation type="submission" date="2020-04" db="EMBL/GenBank/DDBJ databases">
        <authorList>
            <person name="Chiriac C."/>
            <person name="Salcher M."/>
            <person name="Ghai R."/>
            <person name="Kavagutti S V."/>
        </authorList>
    </citation>
    <scope>NUCLEOTIDE SEQUENCE</scope>
</reference>
<evidence type="ECO:0000256" key="2">
    <source>
        <dbReference type="ARBA" id="ARBA00022603"/>
    </source>
</evidence>
<evidence type="ECO:0000259" key="5">
    <source>
        <dbReference type="SMART" id="SM00470"/>
    </source>
</evidence>
<evidence type="ECO:0000256" key="3">
    <source>
        <dbReference type="ARBA" id="ARBA00022679"/>
    </source>
</evidence>
<evidence type="ECO:0000256" key="4">
    <source>
        <dbReference type="SAM" id="MobiDB-lite"/>
    </source>
</evidence>
<dbReference type="InterPro" id="IPR029063">
    <property type="entry name" value="SAM-dependent_MTases_sf"/>
</dbReference>
<dbReference type="InterPro" id="IPR002052">
    <property type="entry name" value="DNA_methylase_N6_adenine_CS"/>
</dbReference>
<feature type="domain" description="ParB-like N-terminal" evidence="5">
    <location>
        <begin position="1"/>
        <end position="87"/>
    </location>
</feature>
<dbReference type="InterPro" id="IPR036086">
    <property type="entry name" value="ParB/Sulfiredoxin_sf"/>
</dbReference>
<dbReference type="SUPFAM" id="SSF53335">
    <property type="entry name" value="S-adenosyl-L-methionine-dependent methyltransferases"/>
    <property type="match status" value="1"/>
</dbReference>
<sequence length="365" mass="41287">MVKVKELKDHPKNRNKHGSDQIERLAEIYKFQGIRHPIIVSKKSGHIVAGHGRKLAAVRAGLLEMPVVYQDFESDAQEYAFIQSDNAIALWADLDIQGIKTDALELGDDFDFKMIGLKDFELEPEKEFQSDPDEVPEVVEPKAKLGQIYKLGEHRLMCGDSTDQKTVEKLMNGEKADMVFTDPPYGIGIDGQKQSSNKNPKHNRKSHEFRGWDSERPSKELFDLILTQKIPTIIFGGNYFADLLPPSRGWIYWNKGQDGLTMSDGELAWTNQDKPLRAVTVNRAELKGSVHPTQKPISVVEFCLKYINESKSVIDLFGGSGSTLIACEKTNRKCFMMELDPKFVDTIIARWEKFTGKKAELLNAK</sequence>
<dbReference type="InterPro" id="IPR002941">
    <property type="entry name" value="DNA_methylase_N4/N6"/>
</dbReference>
<dbReference type="Gene3D" id="3.40.50.150">
    <property type="entry name" value="Vaccinia Virus protein VP39"/>
    <property type="match status" value="2"/>
</dbReference>
<dbReference type="Pfam" id="PF01555">
    <property type="entry name" value="N6_N4_Mtase"/>
    <property type="match status" value="1"/>
</dbReference>
<proteinExistence type="inferred from homology"/>
<dbReference type="GO" id="GO:0008170">
    <property type="term" value="F:N-methyltransferase activity"/>
    <property type="evidence" value="ECO:0007669"/>
    <property type="project" value="InterPro"/>
</dbReference>
<dbReference type="Pfam" id="PF02195">
    <property type="entry name" value="ParB_N"/>
    <property type="match status" value="1"/>
</dbReference>
<dbReference type="InterPro" id="IPR015840">
    <property type="entry name" value="DNA_MeTrfase_ParB"/>
</dbReference>
<evidence type="ECO:0000313" key="6">
    <source>
        <dbReference type="EMBL" id="CAB4153195.1"/>
    </source>
</evidence>
<dbReference type="InterPro" id="IPR001091">
    <property type="entry name" value="RM_Methyltransferase"/>
</dbReference>
<dbReference type="SMART" id="SM00470">
    <property type="entry name" value="ParB"/>
    <property type="match status" value="1"/>
</dbReference>
<dbReference type="SUPFAM" id="SSF110849">
    <property type="entry name" value="ParB/Sulfiredoxin"/>
    <property type="match status" value="1"/>
</dbReference>
<dbReference type="GO" id="GO:0032259">
    <property type="term" value="P:methylation"/>
    <property type="evidence" value="ECO:0007669"/>
    <property type="project" value="UniProtKB-KW"/>
</dbReference>
<dbReference type="GO" id="GO:0003677">
    <property type="term" value="F:DNA binding"/>
    <property type="evidence" value="ECO:0007669"/>
    <property type="project" value="InterPro"/>
</dbReference>
<dbReference type="Gene3D" id="3.90.1530.10">
    <property type="entry name" value="Conserved hypothetical protein from pyrococcus furiosus pfu- 392566-001, ParB domain"/>
    <property type="match status" value="1"/>
</dbReference>
<accession>A0A6J5N0T1</accession>
<organism evidence="6">
    <name type="scientific">uncultured Caudovirales phage</name>
    <dbReference type="NCBI Taxonomy" id="2100421"/>
    <lineage>
        <taxon>Viruses</taxon>
        <taxon>Duplodnaviria</taxon>
        <taxon>Heunggongvirae</taxon>
        <taxon>Uroviricota</taxon>
        <taxon>Caudoviricetes</taxon>
        <taxon>Peduoviridae</taxon>
        <taxon>Maltschvirus</taxon>
        <taxon>Maltschvirus maltsch</taxon>
    </lineage>
</organism>
<name>A0A6J5N0T1_9CAUD</name>
<keyword evidence="2 6" id="KW-0489">Methyltransferase</keyword>
<comment type="similarity">
    <text evidence="1">Belongs to the N(4)/N(6)-methyltransferase family.</text>
</comment>
<gene>
    <name evidence="6" type="ORF">UFOVP610_51</name>
</gene>
<dbReference type="PIRSF" id="PIRSF036758">
    <property type="entry name" value="Aden_M_ParB"/>
    <property type="match status" value="1"/>
</dbReference>
<keyword evidence="3" id="KW-0808">Transferase</keyword>
<protein>
    <submittedName>
        <fullName evidence="6">DNA methylase N-4/N-6</fullName>
    </submittedName>
</protein>
<feature type="region of interest" description="Disordered" evidence="4">
    <location>
        <begin position="190"/>
        <end position="211"/>
    </location>
</feature>
<dbReference type="PROSITE" id="PS00092">
    <property type="entry name" value="N6_MTASE"/>
    <property type="match status" value="1"/>
</dbReference>